<feature type="domain" description="Nucleolus and neural progenitor protein-like N-terminal" evidence="2">
    <location>
        <begin position="35"/>
        <end position="191"/>
    </location>
</feature>
<evidence type="ECO:0000259" key="2">
    <source>
        <dbReference type="Pfam" id="PF14780"/>
    </source>
</evidence>
<organism evidence="3 4">
    <name type="scientific">Mortierella isabellina</name>
    <name type="common">Filamentous fungus</name>
    <name type="synonym">Umbelopsis isabellina</name>
    <dbReference type="NCBI Taxonomy" id="91625"/>
    <lineage>
        <taxon>Eukaryota</taxon>
        <taxon>Fungi</taxon>
        <taxon>Fungi incertae sedis</taxon>
        <taxon>Mucoromycota</taxon>
        <taxon>Mucoromycotina</taxon>
        <taxon>Umbelopsidomycetes</taxon>
        <taxon>Umbelopsidales</taxon>
        <taxon>Umbelopsidaceae</taxon>
        <taxon>Umbelopsis</taxon>
    </lineage>
</organism>
<feature type="compositionally biased region" description="Basic and acidic residues" evidence="1">
    <location>
        <begin position="358"/>
        <end position="367"/>
    </location>
</feature>
<dbReference type="OrthoDB" id="114080at2759"/>
<dbReference type="AlphaFoldDB" id="A0A8H7UK96"/>
<feature type="region of interest" description="Disordered" evidence="1">
    <location>
        <begin position="355"/>
        <end position="425"/>
    </location>
</feature>
<dbReference type="PANTHER" id="PTHR34761">
    <property type="entry name" value="NUCLEOLUS AND NEURAL PROGENITOR PROTEIN"/>
    <property type="match status" value="1"/>
</dbReference>
<dbReference type="GO" id="GO:0005634">
    <property type="term" value="C:nucleus"/>
    <property type="evidence" value="ECO:0007669"/>
    <property type="project" value="TreeGrafter"/>
</dbReference>
<dbReference type="EMBL" id="JAEPQZ010000002">
    <property type="protein sequence ID" value="KAG2184852.1"/>
    <property type="molecule type" value="Genomic_DNA"/>
</dbReference>
<keyword evidence="4" id="KW-1185">Reference proteome</keyword>
<evidence type="ECO:0000313" key="3">
    <source>
        <dbReference type="EMBL" id="KAG2184852.1"/>
    </source>
</evidence>
<feature type="compositionally biased region" description="Low complexity" evidence="1">
    <location>
        <begin position="368"/>
        <end position="379"/>
    </location>
</feature>
<protein>
    <recommendedName>
        <fullName evidence="2">Nucleolus and neural progenitor protein-like N-terminal domain-containing protein</fullName>
    </recommendedName>
</protein>
<name>A0A8H7UK96_MORIS</name>
<dbReference type="Pfam" id="PF14780">
    <property type="entry name" value="NEPRO_N"/>
    <property type="match status" value="1"/>
</dbReference>
<reference evidence="3" key="1">
    <citation type="submission" date="2020-12" db="EMBL/GenBank/DDBJ databases">
        <title>Metabolic potential, ecology and presence of endohyphal bacteria is reflected in genomic diversity of Mucoromycotina.</title>
        <authorList>
            <person name="Muszewska A."/>
            <person name="Okrasinska A."/>
            <person name="Steczkiewicz K."/>
            <person name="Drgas O."/>
            <person name="Orlowska M."/>
            <person name="Perlinska-Lenart U."/>
            <person name="Aleksandrzak-Piekarczyk T."/>
            <person name="Szatraj K."/>
            <person name="Zielenkiewicz U."/>
            <person name="Pilsyk S."/>
            <person name="Malc E."/>
            <person name="Mieczkowski P."/>
            <person name="Kruszewska J.S."/>
            <person name="Biernat P."/>
            <person name="Pawlowska J."/>
        </authorList>
    </citation>
    <scope>NUCLEOTIDE SEQUENCE</scope>
    <source>
        <strain evidence="3">WA0000067209</strain>
    </source>
</reference>
<dbReference type="InterPro" id="IPR052835">
    <property type="entry name" value="Nepro"/>
</dbReference>
<sequence>MQAVLQRDISECNVRTVPVAAVTESKVQENSPQLRQLLAYVKLFRKQDFWTEVALWERIYYKNVNQHRQSRCFKKFGEVRKLFKRLKEVNPSTIIAKLYSSFYDGNPLAKCKGPITSIPTDEYINYSLHRIISATLLLDRIQVVCMETYRSHQHLLNKKYFLPLTLVIMSLCCRIYTACKQWGVEIEDFYDLMINWKDDFASSPDSGAMSYSIDKEMLKNARLAASEEFFLRRASEYQPVHLESGNISLDIHQVKADLNLRETVDQISKDSGNVMMDEDYGEILSRDDEQLLSKPEEVTIEQEIVSVVYDQKMEPVQKTEKKRKADNEIASDTAKLRKTLKPAISKIDKVKLKKKTKAAIERRDKNDSASSSTQSSVQESKVKNGNVNSNIDAKPKTKSKAKAKGIQEKRSKGNSMDEIDDIFGF</sequence>
<evidence type="ECO:0000256" key="1">
    <source>
        <dbReference type="SAM" id="MobiDB-lite"/>
    </source>
</evidence>
<gene>
    <name evidence="3" type="ORF">INT43_000765</name>
</gene>
<proteinExistence type="predicted"/>
<dbReference type="Proteomes" id="UP000654370">
    <property type="component" value="Unassembled WGS sequence"/>
</dbReference>
<dbReference type="PANTHER" id="PTHR34761:SF1">
    <property type="entry name" value="NUCLEOLUS AND NEURAL PROGENITOR PROTEIN"/>
    <property type="match status" value="1"/>
</dbReference>
<evidence type="ECO:0000313" key="4">
    <source>
        <dbReference type="Proteomes" id="UP000654370"/>
    </source>
</evidence>
<dbReference type="InterPro" id="IPR027951">
    <property type="entry name" value="Nepro_N"/>
</dbReference>
<comment type="caution">
    <text evidence="3">The sequence shown here is derived from an EMBL/GenBank/DDBJ whole genome shotgun (WGS) entry which is preliminary data.</text>
</comment>
<accession>A0A8H7UK96</accession>